<proteinExistence type="predicted"/>
<dbReference type="Proteomes" id="UP000314294">
    <property type="component" value="Unassembled WGS sequence"/>
</dbReference>
<gene>
    <name evidence="2" type="ORF">EYF80_048796</name>
</gene>
<name>A0A4Z2FII1_9TELE</name>
<feature type="region of interest" description="Disordered" evidence="1">
    <location>
        <begin position="62"/>
        <end position="85"/>
    </location>
</feature>
<protein>
    <submittedName>
        <fullName evidence="2">Uncharacterized protein</fullName>
    </submittedName>
</protein>
<evidence type="ECO:0000313" key="2">
    <source>
        <dbReference type="EMBL" id="TNN41027.1"/>
    </source>
</evidence>
<reference evidence="2 3" key="1">
    <citation type="submission" date="2019-03" db="EMBL/GenBank/DDBJ databases">
        <title>First draft genome of Liparis tanakae, snailfish: a comprehensive survey of snailfish specific genes.</title>
        <authorList>
            <person name="Kim W."/>
            <person name="Song I."/>
            <person name="Jeong J.-H."/>
            <person name="Kim D."/>
            <person name="Kim S."/>
            <person name="Ryu S."/>
            <person name="Song J.Y."/>
            <person name="Lee S.K."/>
        </authorList>
    </citation>
    <scope>NUCLEOTIDE SEQUENCE [LARGE SCALE GENOMIC DNA]</scope>
    <source>
        <tissue evidence="2">Muscle</tissue>
    </source>
</reference>
<sequence length="85" mass="8964">MQNHSLFLSGVGGSVGDREAGSCDVGSCDVGSCDVTAVWEEVPELLTDTERVQLVAGLRAEKVSPAESGPQYDSAPQALMRPRDQ</sequence>
<organism evidence="2 3">
    <name type="scientific">Liparis tanakae</name>
    <name type="common">Tanaka's snailfish</name>
    <dbReference type="NCBI Taxonomy" id="230148"/>
    <lineage>
        <taxon>Eukaryota</taxon>
        <taxon>Metazoa</taxon>
        <taxon>Chordata</taxon>
        <taxon>Craniata</taxon>
        <taxon>Vertebrata</taxon>
        <taxon>Euteleostomi</taxon>
        <taxon>Actinopterygii</taxon>
        <taxon>Neopterygii</taxon>
        <taxon>Teleostei</taxon>
        <taxon>Neoteleostei</taxon>
        <taxon>Acanthomorphata</taxon>
        <taxon>Eupercaria</taxon>
        <taxon>Perciformes</taxon>
        <taxon>Cottioidei</taxon>
        <taxon>Cottales</taxon>
        <taxon>Liparidae</taxon>
        <taxon>Liparis</taxon>
    </lineage>
</organism>
<keyword evidence="3" id="KW-1185">Reference proteome</keyword>
<accession>A0A4Z2FII1</accession>
<evidence type="ECO:0000256" key="1">
    <source>
        <dbReference type="SAM" id="MobiDB-lite"/>
    </source>
</evidence>
<evidence type="ECO:0000313" key="3">
    <source>
        <dbReference type="Proteomes" id="UP000314294"/>
    </source>
</evidence>
<comment type="caution">
    <text evidence="2">The sequence shown here is derived from an EMBL/GenBank/DDBJ whole genome shotgun (WGS) entry which is preliminary data.</text>
</comment>
<dbReference type="AlphaFoldDB" id="A0A4Z2FII1"/>
<dbReference type="EMBL" id="SRLO01001140">
    <property type="protein sequence ID" value="TNN41027.1"/>
    <property type="molecule type" value="Genomic_DNA"/>
</dbReference>